<sequence>MITADRDYVLTGWNAIKSRVDQLNLHLTDDQVKEVTNKIKKLGDVRQLNIDDVDSIIKDFHAEQSTTNTPLLKPVEDDEGPEIKKQKV</sequence>
<dbReference type="Proteomes" id="UP000536275">
    <property type="component" value="Unassembled WGS sequence"/>
</dbReference>
<feature type="region of interest" description="Disordered" evidence="2">
    <location>
        <begin position="67"/>
        <end position="88"/>
    </location>
</feature>
<dbReference type="GO" id="GO:0016740">
    <property type="term" value="F:transferase activity"/>
    <property type="evidence" value="ECO:0007669"/>
    <property type="project" value="UniProtKB-KW"/>
</dbReference>
<dbReference type="Gene3D" id="1.10.238.260">
    <property type="match status" value="1"/>
</dbReference>
<evidence type="ECO:0000313" key="5">
    <source>
        <dbReference type="Proteomes" id="UP000536275"/>
    </source>
</evidence>
<dbReference type="EMBL" id="JABWAD010000059">
    <property type="protein sequence ID" value="KAF6065293.1"/>
    <property type="molecule type" value="Genomic_DNA"/>
</dbReference>
<evidence type="ECO:0000259" key="3">
    <source>
        <dbReference type="Pfam" id="PF22617"/>
    </source>
</evidence>
<evidence type="ECO:0000256" key="1">
    <source>
        <dbReference type="ARBA" id="ARBA00022679"/>
    </source>
</evidence>
<accession>A0A8H6BUN3</accession>
<dbReference type="Pfam" id="PF22617">
    <property type="entry name" value="HCS_D2"/>
    <property type="match status" value="1"/>
</dbReference>
<dbReference type="AlphaFoldDB" id="A0A8H6BUN3"/>
<reference evidence="4 5" key="1">
    <citation type="submission" date="2020-03" db="EMBL/GenBank/DDBJ databases">
        <title>FDA dAtabase for Regulatory Grade micrObial Sequences (FDA-ARGOS): Supporting development and validation of Infectious Disease Dx tests.</title>
        <authorList>
            <person name="Campos J."/>
            <person name="Goldberg B."/>
            <person name="Tallon L."/>
            <person name="Sadzewicz L."/>
            <person name="Vavikolanu K."/>
            <person name="Mehta A."/>
            <person name="Aluvathingal J."/>
            <person name="Nadendla S."/>
            <person name="Nandy P."/>
            <person name="Geyer C."/>
            <person name="Yan Y."/>
            <person name="Sichtig H."/>
        </authorList>
    </citation>
    <scope>NUCLEOTIDE SEQUENCE [LARGE SCALE GENOMIC DNA]</scope>
    <source>
        <strain evidence="4 5">FDAARGOS_656</strain>
    </source>
</reference>
<name>A0A8H6BUN3_CANAX</name>
<gene>
    <name evidence="4" type="ORF">FOB64_005045</name>
</gene>
<protein>
    <recommendedName>
        <fullName evidence="3">2-isopropylmalate synthase/homocitrate synthase post-catalytic domain-containing protein</fullName>
    </recommendedName>
</protein>
<dbReference type="InterPro" id="IPR054691">
    <property type="entry name" value="LeuA/HCS_post-cat"/>
</dbReference>
<organism evidence="4 5">
    <name type="scientific">Candida albicans</name>
    <name type="common">Yeast</name>
    <dbReference type="NCBI Taxonomy" id="5476"/>
    <lineage>
        <taxon>Eukaryota</taxon>
        <taxon>Fungi</taxon>
        <taxon>Dikarya</taxon>
        <taxon>Ascomycota</taxon>
        <taxon>Saccharomycotina</taxon>
        <taxon>Pichiomycetes</taxon>
        <taxon>Debaryomycetaceae</taxon>
        <taxon>Candida/Lodderomyces clade</taxon>
        <taxon>Candida</taxon>
    </lineage>
</organism>
<evidence type="ECO:0000313" key="4">
    <source>
        <dbReference type="EMBL" id="KAF6065293.1"/>
    </source>
</evidence>
<evidence type="ECO:0000256" key="2">
    <source>
        <dbReference type="SAM" id="MobiDB-lite"/>
    </source>
</evidence>
<comment type="caution">
    <text evidence="4">The sequence shown here is derived from an EMBL/GenBank/DDBJ whole genome shotgun (WGS) entry which is preliminary data.</text>
</comment>
<proteinExistence type="predicted"/>
<keyword evidence="1" id="KW-0808">Transferase</keyword>
<feature type="domain" description="2-isopropylmalate synthase/homocitrate synthase post-catalytic" evidence="3">
    <location>
        <begin position="10"/>
        <end position="46"/>
    </location>
</feature>